<dbReference type="Gene3D" id="3.30.70.20">
    <property type="match status" value="1"/>
</dbReference>
<dbReference type="PRINTS" id="PR00354">
    <property type="entry name" value="7FE8SFRDOXIN"/>
</dbReference>
<dbReference type="EMBL" id="CP036433">
    <property type="protein sequence ID" value="QDU95157.1"/>
    <property type="molecule type" value="Genomic_DNA"/>
</dbReference>
<dbReference type="AlphaFoldDB" id="A0A518DTI8"/>
<name>A0A518DTI8_9BACT</name>
<comment type="function">
    <text evidence="9">Ferredoxins are iron-sulfur proteins that transfer electrons in a wide variety of metabolic reactions.</text>
</comment>
<comment type="cofactor">
    <cofactor evidence="1">
        <name>[3Fe-4S] cluster</name>
        <dbReference type="ChEBI" id="CHEBI:21137"/>
    </cofactor>
</comment>
<dbReference type="InterPro" id="IPR017900">
    <property type="entry name" value="4Fe4S_Fe_S_CS"/>
</dbReference>
<dbReference type="InterPro" id="IPR000813">
    <property type="entry name" value="7Fe_ferredoxin"/>
</dbReference>
<dbReference type="PANTHER" id="PTHR42859">
    <property type="entry name" value="OXIDOREDUCTASE"/>
    <property type="match status" value="1"/>
</dbReference>
<dbReference type="SUPFAM" id="SSF54862">
    <property type="entry name" value="4Fe-4S ferredoxins"/>
    <property type="match status" value="1"/>
</dbReference>
<dbReference type="Pfam" id="PF00037">
    <property type="entry name" value="Fer4"/>
    <property type="match status" value="1"/>
</dbReference>
<keyword evidence="7 9" id="KW-0408">Iron</keyword>
<evidence type="ECO:0000256" key="5">
    <source>
        <dbReference type="ARBA" id="ARBA00022723"/>
    </source>
</evidence>
<dbReference type="GO" id="GO:0051539">
    <property type="term" value="F:4 iron, 4 sulfur cluster binding"/>
    <property type="evidence" value="ECO:0007669"/>
    <property type="project" value="UniProtKB-UniRule"/>
</dbReference>
<proteinExistence type="predicted"/>
<gene>
    <name evidence="11" type="ORF">Pla8534_29690</name>
</gene>
<evidence type="ECO:0000256" key="4">
    <source>
        <dbReference type="ARBA" id="ARBA00022485"/>
    </source>
</evidence>
<sequence length="96" mass="10703">MTFVVTKPCFGCRYTDCVTVCPCESFHEGEQMLFIDPDSCIECDACAAECPTEAIYHEDNVPAPWREFIALNAQMVETCPVILERKTPLADLQPPG</sequence>
<dbReference type="GO" id="GO:0009055">
    <property type="term" value="F:electron transfer activity"/>
    <property type="evidence" value="ECO:0007669"/>
    <property type="project" value="UniProtKB-UniRule"/>
</dbReference>
<keyword evidence="12" id="KW-1185">Reference proteome</keyword>
<dbReference type="OrthoDB" id="9798098at2"/>
<evidence type="ECO:0000313" key="12">
    <source>
        <dbReference type="Proteomes" id="UP000317648"/>
    </source>
</evidence>
<dbReference type="GO" id="GO:0046872">
    <property type="term" value="F:metal ion binding"/>
    <property type="evidence" value="ECO:0007669"/>
    <property type="project" value="UniProtKB-UniRule"/>
</dbReference>
<protein>
    <recommendedName>
        <fullName evidence="9">Ferredoxin</fullName>
    </recommendedName>
</protein>
<keyword evidence="4 9" id="KW-0004">4Fe-4S</keyword>
<reference evidence="11 12" key="1">
    <citation type="submission" date="2019-02" db="EMBL/GenBank/DDBJ databases">
        <title>Deep-cultivation of Planctomycetes and their phenomic and genomic characterization uncovers novel biology.</title>
        <authorList>
            <person name="Wiegand S."/>
            <person name="Jogler M."/>
            <person name="Boedeker C."/>
            <person name="Pinto D."/>
            <person name="Vollmers J."/>
            <person name="Rivas-Marin E."/>
            <person name="Kohn T."/>
            <person name="Peeters S.H."/>
            <person name="Heuer A."/>
            <person name="Rast P."/>
            <person name="Oberbeckmann S."/>
            <person name="Bunk B."/>
            <person name="Jeske O."/>
            <person name="Meyerdierks A."/>
            <person name="Storesund J.E."/>
            <person name="Kallscheuer N."/>
            <person name="Luecker S."/>
            <person name="Lage O.M."/>
            <person name="Pohl T."/>
            <person name="Merkel B.J."/>
            <person name="Hornburger P."/>
            <person name="Mueller R.-W."/>
            <person name="Bruemmer F."/>
            <person name="Labrenz M."/>
            <person name="Spormann A.M."/>
            <person name="Op den Camp H."/>
            <person name="Overmann J."/>
            <person name="Amann R."/>
            <person name="Jetten M.S.M."/>
            <person name="Mascher T."/>
            <person name="Medema M.H."/>
            <person name="Devos D.P."/>
            <person name="Kaster A.-K."/>
            <person name="Ovreas L."/>
            <person name="Rohde M."/>
            <person name="Galperin M.Y."/>
            <person name="Jogler C."/>
        </authorList>
    </citation>
    <scope>NUCLEOTIDE SEQUENCE [LARGE SCALE GENOMIC DNA]</scope>
    <source>
        <strain evidence="11 12">Pla85_3_4</strain>
    </source>
</reference>
<dbReference type="PROSITE" id="PS00198">
    <property type="entry name" value="4FE4S_FER_1"/>
    <property type="match status" value="1"/>
</dbReference>
<keyword evidence="5 9" id="KW-0479">Metal-binding</keyword>
<evidence type="ECO:0000256" key="2">
    <source>
        <dbReference type="ARBA" id="ARBA00001966"/>
    </source>
</evidence>
<evidence type="ECO:0000256" key="9">
    <source>
        <dbReference type="RuleBase" id="RU365098"/>
    </source>
</evidence>
<evidence type="ECO:0000313" key="11">
    <source>
        <dbReference type="EMBL" id="QDU95157.1"/>
    </source>
</evidence>
<keyword evidence="8 9" id="KW-0411">Iron-sulfur</keyword>
<dbReference type="InterPro" id="IPR017896">
    <property type="entry name" value="4Fe4S_Fe-S-bd"/>
</dbReference>
<dbReference type="PROSITE" id="PS51379">
    <property type="entry name" value="4FE4S_FER_2"/>
    <property type="match status" value="1"/>
</dbReference>
<dbReference type="RefSeq" id="WP_145053924.1">
    <property type="nucleotide sequence ID" value="NZ_CP036433.1"/>
</dbReference>
<dbReference type="KEGG" id="lcre:Pla8534_29690"/>
<dbReference type="PANTHER" id="PTHR42859:SF2">
    <property type="entry name" value="FERREDOXIN"/>
    <property type="match status" value="1"/>
</dbReference>
<comment type="cofactor">
    <cofactor evidence="2 9">
        <name>[4Fe-4S] cluster</name>
        <dbReference type="ChEBI" id="CHEBI:49883"/>
    </cofactor>
</comment>
<evidence type="ECO:0000256" key="3">
    <source>
        <dbReference type="ARBA" id="ARBA00022448"/>
    </source>
</evidence>
<evidence type="ECO:0000256" key="8">
    <source>
        <dbReference type="ARBA" id="ARBA00023014"/>
    </source>
</evidence>
<dbReference type="InterPro" id="IPR050294">
    <property type="entry name" value="RnfB_subfamily"/>
</dbReference>
<keyword evidence="6 9" id="KW-0249">Electron transport</keyword>
<accession>A0A518DTI8</accession>
<evidence type="ECO:0000256" key="7">
    <source>
        <dbReference type="ARBA" id="ARBA00023004"/>
    </source>
</evidence>
<organism evidence="11 12">
    <name type="scientific">Lignipirellula cremea</name>
    <dbReference type="NCBI Taxonomy" id="2528010"/>
    <lineage>
        <taxon>Bacteria</taxon>
        <taxon>Pseudomonadati</taxon>
        <taxon>Planctomycetota</taxon>
        <taxon>Planctomycetia</taxon>
        <taxon>Pirellulales</taxon>
        <taxon>Pirellulaceae</taxon>
        <taxon>Lignipirellula</taxon>
    </lineage>
</organism>
<evidence type="ECO:0000259" key="10">
    <source>
        <dbReference type="PROSITE" id="PS51379"/>
    </source>
</evidence>
<feature type="domain" description="4Fe-4S ferredoxin-type" evidence="10">
    <location>
        <begin position="31"/>
        <end position="60"/>
    </location>
</feature>
<dbReference type="Proteomes" id="UP000317648">
    <property type="component" value="Chromosome"/>
</dbReference>
<evidence type="ECO:0000256" key="6">
    <source>
        <dbReference type="ARBA" id="ARBA00022982"/>
    </source>
</evidence>
<keyword evidence="3 9" id="KW-0813">Transport</keyword>
<evidence type="ECO:0000256" key="1">
    <source>
        <dbReference type="ARBA" id="ARBA00001927"/>
    </source>
</evidence>